<dbReference type="PANTHER" id="PTHR30457">
    <property type="entry name" value="5'-NUCLEOTIDASE SURE"/>
    <property type="match status" value="1"/>
</dbReference>
<evidence type="ECO:0000313" key="12">
    <source>
        <dbReference type="Proteomes" id="UP000061135"/>
    </source>
</evidence>
<dbReference type="PATRIC" id="fig|576611.7.peg.1214"/>
<comment type="subcellular location">
    <subcellularLocation>
        <location evidence="3 9">Cytoplasm</location>
    </subcellularLocation>
</comment>
<dbReference type="InterPro" id="IPR036523">
    <property type="entry name" value="SurE-like_sf"/>
</dbReference>
<comment type="cofactor">
    <cofactor evidence="9">
        <name>a divalent metal cation</name>
        <dbReference type="ChEBI" id="CHEBI:60240"/>
    </cofactor>
    <text evidence="9">Binds 1 divalent metal cation per subunit.</text>
</comment>
<dbReference type="InterPro" id="IPR030048">
    <property type="entry name" value="SurE"/>
</dbReference>
<dbReference type="GO" id="GO:0005737">
    <property type="term" value="C:cytoplasm"/>
    <property type="evidence" value="ECO:0007669"/>
    <property type="project" value="UniProtKB-SubCell"/>
</dbReference>
<dbReference type="GO" id="GO:0046872">
    <property type="term" value="F:metal ion binding"/>
    <property type="evidence" value="ECO:0007669"/>
    <property type="project" value="UniProtKB-UniRule"/>
</dbReference>
<dbReference type="HOGENOM" id="CLU_045192_1_0_4"/>
<organism evidence="11 12">
    <name type="scientific">Polynucleobacter duraquae</name>
    <dbReference type="NCBI Taxonomy" id="1835254"/>
    <lineage>
        <taxon>Bacteria</taxon>
        <taxon>Pseudomonadati</taxon>
        <taxon>Pseudomonadota</taxon>
        <taxon>Betaproteobacteria</taxon>
        <taxon>Burkholderiales</taxon>
        <taxon>Burkholderiaceae</taxon>
        <taxon>Polynucleobacter</taxon>
    </lineage>
</organism>
<comment type="similarity">
    <text evidence="4 9">Belongs to the SurE nucleotidase family.</text>
</comment>
<dbReference type="GO" id="GO:0000166">
    <property type="term" value="F:nucleotide binding"/>
    <property type="evidence" value="ECO:0007669"/>
    <property type="project" value="UniProtKB-KW"/>
</dbReference>
<comment type="catalytic activity">
    <reaction evidence="1 9">
        <text>a ribonucleoside 5'-phosphate + H2O = a ribonucleoside + phosphate</text>
        <dbReference type="Rhea" id="RHEA:12484"/>
        <dbReference type="ChEBI" id="CHEBI:15377"/>
        <dbReference type="ChEBI" id="CHEBI:18254"/>
        <dbReference type="ChEBI" id="CHEBI:43474"/>
        <dbReference type="ChEBI" id="CHEBI:58043"/>
        <dbReference type="EC" id="3.1.3.5"/>
    </reaction>
</comment>
<dbReference type="InterPro" id="IPR002828">
    <property type="entry name" value="SurE-like_Pase/nucleotidase"/>
</dbReference>
<evidence type="ECO:0000256" key="2">
    <source>
        <dbReference type="ARBA" id="ARBA00001946"/>
    </source>
</evidence>
<evidence type="ECO:0000259" key="10">
    <source>
        <dbReference type="Pfam" id="PF01975"/>
    </source>
</evidence>
<accession>A0A0E3ZMD9</accession>
<dbReference type="EC" id="3.1.3.5" evidence="9"/>
<dbReference type="NCBIfam" id="NF001489">
    <property type="entry name" value="PRK00346.1-3"/>
    <property type="match status" value="1"/>
</dbReference>
<proteinExistence type="inferred from homology"/>
<evidence type="ECO:0000256" key="8">
    <source>
        <dbReference type="ARBA" id="ARBA00022801"/>
    </source>
</evidence>
<keyword evidence="8 9" id="KW-0378">Hydrolase</keyword>
<dbReference type="EMBL" id="CP007501">
    <property type="protein sequence ID" value="AKD25531.1"/>
    <property type="molecule type" value="Genomic_DNA"/>
</dbReference>
<evidence type="ECO:0000313" key="11">
    <source>
        <dbReference type="EMBL" id="AKD25531.1"/>
    </source>
</evidence>
<feature type="binding site" evidence="9">
    <location>
        <position position="16"/>
    </location>
    <ligand>
        <name>a divalent metal cation</name>
        <dbReference type="ChEBI" id="CHEBI:60240"/>
    </ligand>
</feature>
<evidence type="ECO:0000256" key="7">
    <source>
        <dbReference type="ARBA" id="ARBA00022741"/>
    </source>
</evidence>
<dbReference type="GO" id="GO:0008254">
    <property type="term" value="F:3'-nucleotidase activity"/>
    <property type="evidence" value="ECO:0007669"/>
    <property type="project" value="TreeGrafter"/>
</dbReference>
<comment type="cofactor">
    <cofactor evidence="2">
        <name>Mg(2+)</name>
        <dbReference type="ChEBI" id="CHEBI:18420"/>
    </cofactor>
</comment>
<dbReference type="SUPFAM" id="SSF64167">
    <property type="entry name" value="SurE-like"/>
    <property type="match status" value="1"/>
</dbReference>
<dbReference type="AlphaFoldDB" id="A0A0E3ZMD9"/>
<keyword evidence="7 9" id="KW-0547">Nucleotide-binding</keyword>
<evidence type="ECO:0000256" key="1">
    <source>
        <dbReference type="ARBA" id="ARBA00000815"/>
    </source>
</evidence>
<feature type="binding site" evidence="9">
    <location>
        <position position="46"/>
    </location>
    <ligand>
        <name>a divalent metal cation</name>
        <dbReference type="ChEBI" id="CHEBI:60240"/>
    </ligand>
</feature>
<dbReference type="NCBIfam" id="NF001490">
    <property type="entry name" value="PRK00346.1-4"/>
    <property type="match status" value="1"/>
</dbReference>
<dbReference type="GO" id="GO:0004309">
    <property type="term" value="F:exopolyphosphatase activity"/>
    <property type="evidence" value="ECO:0007669"/>
    <property type="project" value="TreeGrafter"/>
</dbReference>
<evidence type="ECO:0000256" key="6">
    <source>
        <dbReference type="ARBA" id="ARBA00022723"/>
    </source>
</evidence>
<dbReference type="Gene3D" id="3.40.1210.10">
    <property type="entry name" value="Survival protein SurE-like phosphatase/nucleotidase"/>
    <property type="match status" value="1"/>
</dbReference>
<dbReference type="GO" id="GO:0008253">
    <property type="term" value="F:5'-nucleotidase activity"/>
    <property type="evidence" value="ECO:0007669"/>
    <property type="project" value="UniProtKB-UniRule"/>
</dbReference>
<dbReference type="RefSeq" id="WP_046330297.1">
    <property type="nucleotide sequence ID" value="NZ_CP007501.1"/>
</dbReference>
<feature type="binding site" evidence="9">
    <location>
        <position position="15"/>
    </location>
    <ligand>
        <name>a divalent metal cation</name>
        <dbReference type="ChEBI" id="CHEBI:60240"/>
    </ligand>
</feature>
<keyword evidence="12" id="KW-1185">Reference proteome</keyword>
<dbReference type="KEGG" id="pdq:CL55_00011980"/>
<protein>
    <recommendedName>
        <fullName evidence="9">5'-nucleotidase SurE</fullName>
        <ecNumber evidence="9">3.1.3.5</ecNumber>
    </recommendedName>
    <alternativeName>
        <fullName evidence="9">Nucleoside 5'-monophosphate phosphohydrolase</fullName>
    </alternativeName>
</protein>
<sequence length="264" mass="28337">MSENTKQPHILISNDDGYLAPGLLALVNAIRPLGRVTVIAPEQNHSGASNSLTLSRPLSIHRVAGGERDGFLFINGTPTDCVHIAMTGFLDEKPDLVVSGINQGENMGEDTLYSGTVAAAVEGVMFGVPGIAFSQIDKGWNRIEDAAKAAHDIVAQTLASKLTHTDGAATLLNVNIPNRPYADLNRWRVTRLGNRHHSQPVVVQKSPRGDDIYWIGAAGHAKDSSEGTDFHAIDEGCISITPMQLDLTHHARLAAMRANGWTRG</sequence>
<dbReference type="HAMAP" id="MF_00060">
    <property type="entry name" value="SurE"/>
    <property type="match status" value="1"/>
</dbReference>
<dbReference type="NCBIfam" id="TIGR00087">
    <property type="entry name" value="surE"/>
    <property type="match status" value="1"/>
</dbReference>
<evidence type="ECO:0000256" key="9">
    <source>
        <dbReference type="HAMAP-Rule" id="MF_00060"/>
    </source>
</evidence>
<evidence type="ECO:0000256" key="5">
    <source>
        <dbReference type="ARBA" id="ARBA00022490"/>
    </source>
</evidence>
<comment type="function">
    <text evidence="9">Nucleotidase that shows phosphatase activity on nucleoside 5'-monophosphates.</text>
</comment>
<dbReference type="Proteomes" id="UP000061135">
    <property type="component" value="Chromosome"/>
</dbReference>
<gene>
    <name evidence="9" type="primary">surE</name>
    <name evidence="11" type="ORF">CL55_00011980</name>
</gene>
<keyword evidence="6 9" id="KW-0479">Metal-binding</keyword>
<keyword evidence="5 9" id="KW-0963">Cytoplasm</keyword>
<dbReference type="STRING" id="1835254.CL55_00011980"/>
<dbReference type="FunFam" id="3.40.1210.10:FF:000001">
    <property type="entry name" value="5'/3'-nucleotidase SurE"/>
    <property type="match status" value="1"/>
</dbReference>
<evidence type="ECO:0000256" key="4">
    <source>
        <dbReference type="ARBA" id="ARBA00011062"/>
    </source>
</evidence>
<reference evidence="11 12" key="1">
    <citation type="submission" date="2014-03" db="EMBL/GenBank/DDBJ databases">
        <title>Genome of Polynucleobacter strain MWH-MoK4.</title>
        <authorList>
            <person name="Hahn M.W."/>
        </authorList>
    </citation>
    <scope>NUCLEOTIDE SEQUENCE [LARGE SCALE GENOMIC DNA]</scope>
    <source>
        <strain evidence="11 12">MWH-MoK4</strain>
    </source>
</reference>
<evidence type="ECO:0000256" key="3">
    <source>
        <dbReference type="ARBA" id="ARBA00004496"/>
    </source>
</evidence>
<feature type="domain" description="Survival protein SurE-like phosphatase/nucleotidase" evidence="10">
    <location>
        <begin position="10"/>
        <end position="198"/>
    </location>
</feature>
<dbReference type="Pfam" id="PF01975">
    <property type="entry name" value="SurE"/>
    <property type="match status" value="1"/>
</dbReference>
<dbReference type="OrthoDB" id="9780815at2"/>
<name>A0A0E3ZMD9_9BURK</name>
<dbReference type="PANTHER" id="PTHR30457:SF12">
    <property type="entry name" value="5'_3'-NUCLEOTIDASE SURE"/>
    <property type="match status" value="1"/>
</dbReference>
<feature type="binding site" evidence="9">
    <location>
        <position position="102"/>
    </location>
    <ligand>
        <name>a divalent metal cation</name>
        <dbReference type="ChEBI" id="CHEBI:60240"/>
    </ligand>
</feature>